<feature type="region of interest" description="Disordered" evidence="6">
    <location>
        <begin position="1"/>
        <end position="27"/>
    </location>
</feature>
<dbReference type="EMBL" id="KB740969">
    <property type="protein sequence ID" value="ENN76753.1"/>
    <property type="molecule type" value="Genomic_DNA"/>
</dbReference>
<keyword evidence="3 7" id="KW-1133">Transmembrane helix</keyword>
<dbReference type="HOGENOM" id="CLU_153308_0_0_1"/>
<dbReference type="PROSITE" id="PS51503">
    <property type="entry name" value="HIG1"/>
    <property type="match status" value="1"/>
</dbReference>
<evidence type="ECO:0000313" key="11">
    <source>
        <dbReference type="EMBL" id="ENN83504.1"/>
    </source>
</evidence>
<feature type="domain" description="HIG1" evidence="8">
    <location>
        <begin position="5"/>
        <end position="97"/>
    </location>
</feature>
<evidence type="ECO:0000259" key="8">
    <source>
        <dbReference type="PROSITE" id="PS51503"/>
    </source>
</evidence>
<keyword evidence="5 7" id="KW-0472">Membrane</keyword>
<protein>
    <recommendedName>
        <fullName evidence="8">HIG1 domain-containing protein</fullName>
    </recommendedName>
</protein>
<evidence type="ECO:0000313" key="13">
    <source>
        <dbReference type="EnsemblMetazoa" id="XP_019754480.1"/>
    </source>
</evidence>
<evidence type="ECO:0000256" key="2">
    <source>
        <dbReference type="ARBA" id="ARBA00022692"/>
    </source>
</evidence>
<name>N6TG59_DENPD</name>
<keyword evidence="14" id="KW-1185">Reference proteome</keyword>
<evidence type="ECO:0000256" key="4">
    <source>
        <dbReference type="ARBA" id="ARBA00023128"/>
    </source>
</evidence>
<dbReference type="Pfam" id="PF04588">
    <property type="entry name" value="HIG_1_N"/>
    <property type="match status" value="1"/>
</dbReference>
<dbReference type="GO" id="GO:0031966">
    <property type="term" value="C:mitochondrial membrane"/>
    <property type="evidence" value="ECO:0007669"/>
    <property type="project" value="UniProtKB-SubCell"/>
</dbReference>
<accession>N6TG59</accession>
<feature type="transmembrane region" description="Helical" evidence="7">
    <location>
        <begin position="31"/>
        <end position="50"/>
    </location>
</feature>
<reference evidence="13" key="2">
    <citation type="submission" date="2024-08" db="UniProtKB">
        <authorList>
            <consortium name="EnsemblMetazoa"/>
        </authorList>
    </citation>
    <scope>IDENTIFICATION</scope>
</reference>
<evidence type="ECO:0000313" key="15">
    <source>
        <dbReference type="Proteomes" id="UP000030742"/>
    </source>
</evidence>
<dbReference type="OMA" id="MCKELWA"/>
<sequence>MALTTGKMGGEDVLYQEESQSDRLSRKTKEAPMFPIAIGVCLGAIGYGVYMYKNKGKMSTSVYLMQLRVGAQGAAVGALTLGLAYTMWKNHLERQQANKK</sequence>
<keyword evidence="2 7" id="KW-0812">Transmembrane</keyword>
<keyword evidence="4" id="KW-0496">Mitochondrion</keyword>
<evidence type="ECO:0000313" key="9">
    <source>
        <dbReference type="EMBL" id="ENN76753.1"/>
    </source>
</evidence>
<dbReference type="OrthoDB" id="10003563at2759"/>
<evidence type="ECO:0000313" key="10">
    <source>
        <dbReference type="EMBL" id="ENN83343.1"/>
    </source>
</evidence>
<dbReference type="EMBL" id="KB735583">
    <property type="protein sequence ID" value="ENN83343.1"/>
    <property type="molecule type" value="Genomic_DNA"/>
</dbReference>
<evidence type="ECO:0000256" key="7">
    <source>
        <dbReference type="SAM" id="Phobius"/>
    </source>
</evidence>
<gene>
    <name evidence="12" type="ORF">D910_07742</name>
    <name evidence="11" type="ORF">YQE_00140</name>
    <name evidence="10" type="ORF">YQE_00297</name>
    <name evidence="9" type="ORF">YQE_06818</name>
</gene>
<dbReference type="EnsemblMetazoa" id="XM_019905187.1">
    <property type="protein sequence ID" value="XP_019760746.1"/>
    <property type="gene ID" value="LOC109538110"/>
</dbReference>
<dbReference type="InterPro" id="IPR050355">
    <property type="entry name" value="RCF1"/>
</dbReference>
<dbReference type="AlphaFoldDB" id="N6TG59"/>
<organism evidence="9">
    <name type="scientific">Dendroctonus ponderosae</name>
    <name type="common">Mountain pine beetle</name>
    <dbReference type="NCBI Taxonomy" id="77166"/>
    <lineage>
        <taxon>Eukaryota</taxon>
        <taxon>Metazoa</taxon>
        <taxon>Ecdysozoa</taxon>
        <taxon>Arthropoda</taxon>
        <taxon>Hexapoda</taxon>
        <taxon>Insecta</taxon>
        <taxon>Pterygota</taxon>
        <taxon>Neoptera</taxon>
        <taxon>Endopterygota</taxon>
        <taxon>Coleoptera</taxon>
        <taxon>Polyphaga</taxon>
        <taxon>Cucujiformia</taxon>
        <taxon>Curculionidae</taxon>
        <taxon>Scolytinae</taxon>
        <taxon>Dendroctonus</taxon>
    </lineage>
</organism>
<dbReference type="PANTHER" id="PTHR12297">
    <property type="entry name" value="HYPOXIA-INDUCBILE GENE 1 HIG1 -RELATED"/>
    <property type="match status" value="1"/>
</dbReference>
<reference evidence="14 15" key="1">
    <citation type="journal article" date="2013" name="Genome Biol.">
        <title>Draft genome of the mountain pine beetle, Dendroctonus ponderosae Hopkins, a major forest pest.</title>
        <authorList>
            <person name="Keeling C.I."/>
            <person name="Yuen M.M."/>
            <person name="Liao N.Y."/>
            <person name="Docking T.R."/>
            <person name="Chan S.K."/>
            <person name="Taylor G.A."/>
            <person name="Palmquist D.L."/>
            <person name="Jackman S.D."/>
            <person name="Nguyen A."/>
            <person name="Li M."/>
            <person name="Henderson H."/>
            <person name="Janes J.K."/>
            <person name="Zhao Y."/>
            <person name="Pandoh P."/>
            <person name="Moore R."/>
            <person name="Sperling F.A."/>
            <person name="Huber D.P."/>
            <person name="Birol I."/>
            <person name="Jones S.J."/>
            <person name="Bohlmann J."/>
        </authorList>
    </citation>
    <scope>NUCLEOTIDE SEQUENCE</scope>
</reference>
<dbReference type="EMBL" id="KB632230">
    <property type="protein sequence ID" value="ERL90393.1"/>
    <property type="molecule type" value="Genomic_DNA"/>
</dbReference>
<proteinExistence type="predicted"/>
<evidence type="ECO:0000256" key="1">
    <source>
        <dbReference type="ARBA" id="ARBA00004325"/>
    </source>
</evidence>
<dbReference type="Proteomes" id="UP000019118">
    <property type="component" value="Unassembled WGS sequence"/>
</dbReference>
<dbReference type="STRING" id="77166.N6TG59"/>
<evidence type="ECO:0000313" key="12">
    <source>
        <dbReference type="EMBL" id="ERL90393.1"/>
    </source>
</evidence>
<dbReference type="EnsemblMetazoa" id="XM_019898921.1">
    <property type="protein sequence ID" value="XP_019754480.1"/>
    <property type="gene ID" value="LOC109533573"/>
</dbReference>
<feature type="non-terminal residue" evidence="9">
    <location>
        <position position="1"/>
    </location>
</feature>
<dbReference type="InterPro" id="IPR007667">
    <property type="entry name" value="Hypoxia_induced_domain"/>
</dbReference>
<feature type="transmembrane region" description="Helical" evidence="7">
    <location>
        <begin position="70"/>
        <end position="88"/>
    </location>
</feature>
<evidence type="ECO:0000256" key="3">
    <source>
        <dbReference type="ARBA" id="ARBA00022989"/>
    </source>
</evidence>
<comment type="subcellular location">
    <subcellularLocation>
        <location evidence="1">Mitochondrion membrane</location>
    </subcellularLocation>
</comment>
<dbReference type="EMBL" id="KB734777">
    <property type="protein sequence ID" value="ENN83504.1"/>
    <property type="molecule type" value="Genomic_DNA"/>
</dbReference>
<dbReference type="PANTHER" id="PTHR12297:SF3">
    <property type="entry name" value="HIG1 DOMAIN FAMILY MEMBER 1A"/>
    <property type="match status" value="1"/>
</dbReference>
<evidence type="ECO:0000313" key="14">
    <source>
        <dbReference type="Proteomes" id="UP000019118"/>
    </source>
</evidence>
<evidence type="ECO:0000256" key="6">
    <source>
        <dbReference type="SAM" id="MobiDB-lite"/>
    </source>
</evidence>
<dbReference type="Proteomes" id="UP000030742">
    <property type="component" value="Unassembled WGS sequence"/>
</dbReference>
<dbReference type="Gene3D" id="6.10.140.1320">
    <property type="match status" value="1"/>
</dbReference>
<dbReference type="GO" id="GO:0097250">
    <property type="term" value="P:mitochondrial respirasome assembly"/>
    <property type="evidence" value="ECO:0007669"/>
    <property type="project" value="TreeGrafter"/>
</dbReference>
<dbReference type="EnsemblMetazoa" id="XM_019916743.1">
    <property type="protein sequence ID" value="XP_019772302.1"/>
    <property type="gene ID" value="LOC109545900"/>
</dbReference>
<dbReference type="KEGG" id="dpa:109533573"/>
<evidence type="ECO:0000256" key="5">
    <source>
        <dbReference type="ARBA" id="ARBA00023136"/>
    </source>
</evidence>